<dbReference type="KEGG" id="csq:CSCA_1390"/>
<organism evidence="1 2">
    <name type="scientific">Clostridium scatologenes</name>
    <dbReference type="NCBI Taxonomy" id="1548"/>
    <lineage>
        <taxon>Bacteria</taxon>
        <taxon>Bacillati</taxon>
        <taxon>Bacillota</taxon>
        <taxon>Clostridia</taxon>
        <taxon>Eubacteriales</taxon>
        <taxon>Clostridiaceae</taxon>
        <taxon>Clostridium</taxon>
    </lineage>
</organism>
<sequence length="83" mass="9667">MIDHERAEKAWKLATIELEPLGLSATEGRISQQGSITTLFTSLRIKGKKEIVKKLEDLGWHKYLKDRRICHETIRVMSKNYEV</sequence>
<evidence type="ECO:0000313" key="1">
    <source>
        <dbReference type="EMBL" id="AKA68515.1"/>
    </source>
</evidence>
<dbReference type="RefSeq" id="WP_029159947.1">
    <property type="nucleotide sequence ID" value="NZ_CP009933.1"/>
</dbReference>
<keyword evidence="2" id="KW-1185">Reference proteome</keyword>
<gene>
    <name evidence="1" type="ORF">CSCA_1390</name>
</gene>
<dbReference type="STRING" id="1548.CSCA_1390"/>
<dbReference type="AlphaFoldDB" id="A0A0E3M786"/>
<reference evidence="1 2" key="1">
    <citation type="journal article" date="2015" name="J. Biotechnol.">
        <title>Complete genome sequence of a malodorant-producing acetogen, Clostridium scatologenes ATCC 25775(T).</title>
        <authorList>
            <person name="Zhu Z."/>
            <person name="Guo T."/>
            <person name="Zheng H."/>
            <person name="Song T."/>
            <person name="Ouyang P."/>
            <person name="Xie J."/>
        </authorList>
    </citation>
    <scope>NUCLEOTIDE SEQUENCE [LARGE SCALE GENOMIC DNA]</scope>
    <source>
        <strain evidence="1 2">ATCC 25775</strain>
    </source>
</reference>
<evidence type="ECO:0000313" key="2">
    <source>
        <dbReference type="Proteomes" id="UP000033115"/>
    </source>
</evidence>
<dbReference type="Proteomes" id="UP000033115">
    <property type="component" value="Chromosome"/>
</dbReference>
<protein>
    <submittedName>
        <fullName evidence="1">Uncharacterized protein</fullName>
    </submittedName>
</protein>
<name>A0A0E3M786_CLOSL</name>
<proteinExistence type="predicted"/>
<dbReference type="EMBL" id="CP009933">
    <property type="protein sequence ID" value="AKA68515.1"/>
    <property type="molecule type" value="Genomic_DNA"/>
</dbReference>
<accession>A0A0E3M786</accession>
<dbReference type="HOGENOM" id="CLU_2536736_0_0_9"/>